<proteinExistence type="predicted"/>
<comment type="caution">
    <text evidence="2">The sequence shown here is derived from an EMBL/GenBank/DDBJ whole genome shotgun (WGS) entry which is preliminary data.</text>
</comment>
<name>A0ABN9US00_9DINO</name>
<feature type="region of interest" description="Disordered" evidence="1">
    <location>
        <begin position="1"/>
        <end position="21"/>
    </location>
</feature>
<feature type="compositionally biased region" description="Pro residues" evidence="1">
    <location>
        <begin position="1"/>
        <end position="16"/>
    </location>
</feature>
<reference evidence="2" key="1">
    <citation type="submission" date="2023-10" db="EMBL/GenBank/DDBJ databases">
        <authorList>
            <person name="Chen Y."/>
            <person name="Shah S."/>
            <person name="Dougan E. K."/>
            <person name="Thang M."/>
            <person name="Chan C."/>
        </authorList>
    </citation>
    <scope>NUCLEOTIDE SEQUENCE [LARGE SCALE GENOMIC DNA]</scope>
</reference>
<organism evidence="2 3">
    <name type="scientific">Prorocentrum cordatum</name>
    <dbReference type="NCBI Taxonomy" id="2364126"/>
    <lineage>
        <taxon>Eukaryota</taxon>
        <taxon>Sar</taxon>
        <taxon>Alveolata</taxon>
        <taxon>Dinophyceae</taxon>
        <taxon>Prorocentrales</taxon>
        <taxon>Prorocentraceae</taxon>
        <taxon>Prorocentrum</taxon>
    </lineage>
</organism>
<accession>A0ABN9US00</accession>
<feature type="compositionally biased region" description="Low complexity" evidence="1">
    <location>
        <begin position="396"/>
        <end position="412"/>
    </location>
</feature>
<keyword evidence="3" id="KW-1185">Reference proteome</keyword>
<feature type="region of interest" description="Disordered" evidence="1">
    <location>
        <begin position="76"/>
        <end position="96"/>
    </location>
</feature>
<evidence type="ECO:0000313" key="3">
    <source>
        <dbReference type="Proteomes" id="UP001189429"/>
    </source>
</evidence>
<feature type="compositionally biased region" description="Low complexity" evidence="1">
    <location>
        <begin position="81"/>
        <end position="96"/>
    </location>
</feature>
<feature type="region of interest" description="Disordered" evidence="1">
    <location>
        <begin position="387"/>
        <end position="412"/>
    </location>
</feature>
<evidence type="ECO:0000313" key="2">
    <source>
        <dbReference type="EMBL" id="CAK0862213.1"/>
    </source>
</evidence>
<protein>
    <submittedName>
        <fullName evidence="2">Uncharacterized protein</fullName>
    </submittedName>
</protein>
<evidence type="ECO:0000256" key="1">
    <source>
        <dbReference type="SAM" id="MobiDB-lite"/>
    </source>
</evidence>
<sequence>MSAAAPPPPPPGPPPFQADLDAVYRPDEDPALTSCVGARSSPHSEALVFGDFEEPQLRTDAGLARGSKQSSAALLIDLDDSSGGAPSEPGAGADAAQPAGLLADLPAGVSLSAVEGGAAYIDLSAPRLPASSAAPAAGGAAAASRAPAGAGAAGGAASRDSGLPVLPDAAGFGSDDLFGSKERNLGEELRGEAAAAWSSVVRNLPQEVKTQIPDCMAPPPEDPSLELNFTAEANARQGLPGHGLPAQAGGAPVTADQHHAAMAVNRACEGRWVPTYMRHQMAQNGHHALPTAAAPNAHEFAAGTPMPSVQQTLDEMGNDVQEAAQTMVAFVIAFLSSLATQCQMCSHQTATTMHDQVVSFGEGMCNGATVEEEFTEERVAMGPLLPESAAGYGPMRSRATRPASPSRGWSAS</sequence>
<dbReference type="EMBL" id="CAUYUJ010016137">
    <property type="protein sequence ID" value="CAK0862213.1"/>
    <property type="molecule type" value="Genomic_DNA"/>
</dbReference>
<dbReference type="Proteomes" id="UP001189429">
    <property type="component" value="Unassembled WGS sequence"/>
</dbReference>
<gene>
    <name evidence="2" type="ORF">PCOR1329_LOCUS50688</name>
</gene>